<evidence type="ECO:0000313" key="3">
    <source>
        <dbReference type="Proteomes" id="UP000765509"/>
    </source>
</evidence>
<evidence type="ECO:0000256" key="1">
    <source>
        <dbReference type="SAM" id="MobiDB-lite"/>
    </source>
</evidence>
<protein>
    <submittedName>
        <fullName evidence="2">Uncharacterized protein</fullName>
    </submittedName>
</protein>
<proteinExistence type="predicted"/>
<accession>A0A9Q3GM62</accession>
<gene>
    <name evidence="2" type="ORF">O181_011522</name>
</gene>
<feature type="region of interest" description="Disordered" evidence="1">
    <location>
        <begin position="1"/>
        <end position="102"/>
    </location>
</feature>
<comment type="caution">
    <text evidence="2">The sequence shown here is derived from an EMBL/GenBank/DDBJ whole genome shotgun (WGS) entry which is preliminary data.</text>
</comment>
<feature type="compositionally biased region" description="Polar residues" evidence="1">
    <location>
        <begin position="39"/>
        <end position="70"/>
    </location>
</feature>
<keyword evidence="3" id="KW-1185">Reference proteome</keyword>
<dbReference type="EMBL" id="AVOT02002867">
    <property type="protein sequence ID" value="MBW0471807.1"/>
    <property type="molecule type" value="Genomic_DNA"/>
</dbReference>
<sequence>MAGTVVDSNERQGEHYGFGRQHTHKSERLQKYKHDHDNIQSNTEIRAASVSSQMLDKTSDSAKSSGGHQNQIEHNHLSETVNGRHNLTCLNGPREGLHAQRL</sequence>
<evidence type="ECO:0000313" key="2">
    <source>
        <dbReference type="EMBL" id="MBW0471807.1"/>
    </source>
</evidence>
<dbReference type="AlphaFoldDB" id="A0A9Q3GM62"/>
<organism evidence="2 3">
    <name type="scientific">Austropuccinia psidii MF-1</name>
    <dbReference type="NCBI Taxonomy" id="1389203"/>
    <lineage>
        <taxon>Eukaryota</taxon>
        <taxon>Fungi</taxon>
        <taxon>Dikarya</taxon>
        <taxon>Basidiomycota</taxon>
        <taxon>Pucciniomycotina</taxon>
        <taxon>Pucciniomycetes</taxon>
        <taxon>Pucciniales</taxon>
        <taxon>Sphaerophragmiaceae</taxon>
        <taxon>Austropuccinia</taxon>
    </lineage>
</organism>
<feature type="compositionally biased region" description="Basic and acidic residues" evidence="1">
    <location>
        <begin position="24"/>
        <end position="38"/>
    </location>
</feature>
<reference evidence="2" key="1">
    <citation type="submission" date="2021-03" db="EMBL/GenBank/DDBJ databases">
        <title>Draft genome sequence of rust myrtle Austropuccinia psidii MF-1, a brazilian biotype.</title>
        <authorList>
            <person name="Quecine M.C."/>
            <person name="Pachon D.M.R."/>
            <person name="Bonatelli M.L."/>
            <person name="Correr F.H."/>
            <person name="Franceschini L.M."/>
            <person name="Leite T.F."/>
            <person name="Margarido G.R.A."/>
            <person name="Almeida C.A."/>
            <person name="Ferrarezi J.A."/>
            <person name="Labate C.A."/>
        </authorList>
    </citation>
    <scope>NUCLEOTIDE SEQUENCE</scope>
    <source>
        <strain evidence="2">MF-1</strain>
    </source>
</reference>
<feature type="compositionally biased region" description="Polar residues" evidence="1">
    <location>
        <begin position="78"/>
        <end position="89"/>
    </location>
</feature>
<dbReference type="Proteomes" id="UP000765509">
    <property type="component" value="Unassembled WGS sequence"/>
</dbReference>
<name>A0A9Q3GM62_9BASI</name>